<feature type="signal peptide" evidence="1">
    <location>
        <begin position="1"/>
        <end position="20"/>
    </location>
</feature>
<dbReference type="AlphaFoldDB" id="T2KR97"/>
<evidence type="ECO:0000313" key="2">
    <source>
        <dbReference type="EMBL" id="CDF80529.1"/>
    </source>
</evidence>
<keyword evidence="1" id="KW-0732">Signal</keyword>
<protein>
    <submittedName>
        <fullName evidence="2">Uncharacterized protein</fullName>
    </submittedName>
</protein>
<accession>T2KR97</accession>
<dbReference type="HOGENOM" id="CLU_1632964_0_0_10"/>
<dbReference type="RefSeq" id="WP_148304620.1">
    <property type="nucleotide sequence ID" value="NZ_HG315671.1"/>
</dbReference>
<dbReference type="OrthoDB" id="1178051at2"/>
<keyword evidence="3" id="KW-1185">Reference proteome</keyword>
<proteinExistence type="predicted"/>
<feature type="chain" id="PRO_5004591052" evidence="1">
    <location>
        <begin position="21"/>
        <end position="162"/>
    </location>
</feature>
<organism evidence="2 3">
    <name type="scientific">Formosa agariphila (strain DSM 15362 / KCTC 12365 / LMG 23005 / KMM 3901 / M-2Alg 35-1)</name>
    <dbReference type="NCBI Taxonomy" id="1347342"/>
    <lineage>
        <taxon>Bacteria</taxon>
        <taxon>Pseudomonadati</taxon>
        <taxon>Bacteroidota</taxon>
        <taxon>Flavobacteriia</taxon>
        <taxon>Flavobacteriales</taxon>
        <taxon>Flavobacteriaceae</taxon>
        <taxon>Formosa</taxon>
    </lineage>
</organism>
<dbReference type="Proteomes" id="UP000016160">
    <property type="component" value="Chromosome"/>
</dbReference>
<dbReference type="PATRIC" id="fig|1347342.6.peg.2836"/>
<evidence type="ECO:0000256" key="1">
    <source>
        <dbReference type="SAM" id="SignalP"/>
    </source>
</evidence>
<sequence length="162" mass="18493">MKWIVISALLLLFSTHTLSAQMSSKKVGIEFASTQSLNLKAVYSVNENKQPEVNYIITKSKFEIPINYESPQIPSSNPSLKHKLNSDSEHLNFHNQTVSNLQSFNIFTIIDLNNISIENHLDDINYLSPDLKKFLPEGFNPYSGMFQDDFNLNSLWNPITAR</sequence>
<name>T2KR97_FORAG</name>
<gene>
    <name evidence="2" type="ORF">BN863_28170</name>
</gene>
<dbReference type="EMBL" id="HG315671">
    <property type="protein sequence ID" value="CDF80529.1"/>
    <property type="molecule type" value="Genomic_DNA"/>
</dbReference>
<evidence type="ECO:0000313" key="3">
    <source>
        <dbReference type="Proteomes" id="UP000016160"/>
    </source>
</evidence>
<reference evidence="2 3" key="1">
    <citation type="journal article" date="2013" name="Appl. Environ. Microbiol.">
        <title>The genome of the alga-associated marine flavobacterium Formosa agariphila KMM 3901T reveals a broad potential for degradation of algal polysaccharides.</title>
        <authorList>
            <person name="Mann A.J."/>
            <person name="Hahnke R.L."/>
            <person name="Huang S."/>
            <person name="Werner J."/>
            <person name="Xing P."/>
            <person name="Barbeyron T."/>
            <person name="Huettel B."/>
            <person name="Stueber K."/>
            <person name="Reinhardt R."/>
            <person name="Harder J."/>
            <person name="Gloeckner F.O."/>
            <person name="Amann R.I."/>
            <person name="Teeling H."/>
        </authorList>
    </citation>
    <scope>NUCLEOTIDE SEQUENCE [LARGE SCALE GENOMIC DNA]</scope>
    <source>
        <strain evidence="3">DSM 15362 / KCTC 12365 / LMG 23005 / KMM 3901</strain>
    </source>
</reference>